<comment type="caution">
    <text evidence="10">The sequence shown here is derived from an EMBL/GenBank/DDBJ whole genome shotgun (WGS) entry which is preliminary data.</text>
</comment>
<feature type="transmembrane region" description="Helical" evidence="8">
    <location>
        <begin position="303"/>
        <end position="324"/>
    </location>
</feature>
<evidence type="ECO:0000313" key="10">
    <source>
        <dbReference type="EMBL" id="HGT47962.1"/>
    </source>
</evidence>
<sequence>MKSLKQLVNNILNSFSLILAVSKKEIRQLKRDYRLLFVIFFFPVFLLVIFGYAVNFDVKHIKLAVYDGEKSELSRELINSLQNSNYFDIVFYLSDINEADNFLDQKSAQCVLVIPEDFSRKIFSRQDVTLQYLIDGVDGNTAAIIKNYVSMATFDMSNNITQDVYARLGIKSYKPIDIEPIFWYNPSLQTTTFLVPGLISMILLITSVISISLTLVREKERGTQEQLNISQLNSFELLIGKILPYLSIALINATFILIASYILFGVEVKGSFTELILTTLLFLFASASLGIFISVVSDSQQIAFTLGTFISLLPSVILSGFIFPIDNMPWAVQIITNITPAKFFIVILRNIMLKGVGYETYIMQIIYLLIFAMFLLTLATIISRRKLSSL</sequence>
<comment type="subcellular location">
    <subcellularLocation>
        <location evidence="1 8">Cell membrane</location>
        <topology evidence="1 8">Multi-pass membrane protein</topology>
    </subcellularLocation>
</comment>
<feature type="transmembrane region" description="Helical" evidence="8">
    <location>
        <begin position="330"/>
        <end position="348"/>
    </location>
</feature>
<keyword evidence="3 8" id="KW-0813">Transport</keyword>
<dbReference type="PANTHER" id="PTHR30294">
    <property type="entry name" value="MEMBRANE COMPONENT OF ABC TRANSPORTER YHHJ-RELATED"/>
    <property type="match status" value="1"/>
</dbReference>
<feature type="domain" description="ABC transmembrane type-2" evidence="9">
    <location>
        <begin position="138"/>
        <end position="386"/>
    </location>
</feature>
<keyword evidence="4 8" id="KW-1003">Cell membrane</keyword>
<accession>A0A832DNQ8</accession>
<dbReference type="Pfam" id="PF12698">
    <property type="entry name" value="ABC2_membrane_3"/>
    <property type="match status" value="1"/>
</dbReference>
<name>A0A832DNQ8_9BACT</name>
<evidence type="ECO:0000256" key="2">
    <source>
        <dbReference type="ARBA" id="ARBA00007783"/>
    </source>
</evidence>
<reference evidence="10" key="1">
    <citation type="journal article" date="2020" name="mSystems">
        <title>Genome- and Community-Level Interaction Insights into Carbon Utilization and Element Cycling Functions of Hydrothermarchaeota in Hydrothermal Sediment.</title>
        <authorList>
            <person name="Zhou Z."/>
            <person name="Liu Y."/>
            <person name="Xu W."/>
            <person name="Pan J."/>
            <person name="Luo Z.H."/>
            <person name="Li M."/>
        </authorList>
    </citation>
    <scope>NUCLEOTIDE SEQUENCE [LARGE SCALE GENOMIC DNA]</scope>
    <source>
        <strain evidence="10">SpSt-500</strain>
    </source>
</reference>
<keyword evidence="6 8" id="KW-1133">Transmembrane helix</keyword>
<organism evidence="10">
    <name type="scientific">Ignavibacterium album</name>
    <dbReference type="NCBI Taxonomy" id="591197"/>
    <lineage>
        <taxon>Bacteria</taxon>
        <taxon>Pseudomonadati</taxon>
        <taxon>Ignavibacteriota</taxon>
        <taxon>Ignavibacteria</taxon>
        <taxon>Ignavibacteriales</taxon>
        <taxon>Ignavibacteriaceae</taxon>
        <taxon>Ignavibacterium</taxon>
    </lineage>
</organism>
<dbReference type="EMBL" id="DSVI01000008">
    <property type="protein sequence ID" value="HGT47962.1"/>
    <property type="molecule type" value="Genomic_DNA"/>
</dbReference>
<evidence type="ECO:0000256" key="1">
    <source>
        <dbReference type="ARBA" id="ARBA00004651"/>
    </source>
</evidence>
<dbReference type="PROSITE" id="PS51012">
    <property type="entry name" value="ABC_TM2"/>
    <property type="match status" value="1"/>
</dbReference>
<dbReference type="AlphaFoldDB" id="A0A832DNQ8"/>
<evidence type="ECO:0000256" key="8">
    <source>
        <dbReference type="RuleBase" id="RU361157"/>
    </source>
</evidence>
<feature type="transmembrane region" description="Helical" evidence="8">
    <location>
        <begin position="275"/>
        <end position="296"/>
    </location>
</feature>
<proteinExistence type="inferred from homology"/>
<dbReference type="GO" id="GO:0043190">
    <property type="term" value="C:ATP-binding cassette (ABC) transporter complex"/>
    <property type="evidence" value="ECO:0007669"/>
    <property type="project" value="InterPro"/>
</dbReference>
<evidence type="ECO:0000256" key="4">
    <source>
        <dbReference type="ARBA" id="ARBA00022475"/>
    </source>
</evidence>
<dbReference type="PRINTS" id="PR00164">
    <property type="entry name" value="ABC2TRNSPORT"/>
</dbReference>
<keyword evidence="7 8" id="KW-0472">Membrane</keyword>
<dbReference type="InterPro" id="IPR047817">
    <property type="entry name" value="ABC2_TM_bact-type"/>
</dbReference>
<evidence type="ECO:0000259" key="9">
    <source>
        <dbReference type="PROSITE" id="PS51012"/>
    </source>
</evidence>
<dbReference type="GO" id="GO:0140359">
    <property type="term" value="F:ABC-type transporter activity"/>
    <property type="evidence" value="ECO:0007669"/>
    <property type="project" value="InterPro"/>
</dbReference>
<dbReference type="PANTHER" id="PTHR30294:SF29">
    <property type="entry name" value="MULTIDRUG ABC TRANSPORTER PERMEASE YBHS-RELATED"/>
    <property type="match status" value="1"/>
</dbReference>
<feature type="transmembrane region" description="Helical" evidence="8">
    <location>
        <begin position="360"/>
        <end position="382"/>
    </location>
</feature>
<evidence type="ECO:0000256" key="3">
    <source>
        <dbReference type="ARBA" id="ARBA00022448"/>
    </source>
</evidence>
<dbReference type="InterPro" id="IPR013525">
    <property type="entry name" value="ABC2_TM"/>
</dbReference>
<gene>
    <name evidence="10" type="ORF">ENS56_08000</name>
</gene>
<feature type="transmembrane region" description="Helical" evidence="8">
    <location>
        <begin position="33"/>
        <end position="54"/>
    </location>
</feature>
<evidence type="ECO:0000256" key="6">
    <source>
        <dbReference type="ARBA" id="ARBA00022989"/>
    </source>
</evidence>
<dbReference type="InterPro" id="IPR000412">
    <property type="entry name" value="ABC_2_transport"/>
</dbReference>
<dbReference type="InterPro" id="IPR051449">
    <property type="entry name" value="ABC-2_transporter_component"/>
</dbReference>
<evidence type="ECO:0000256" key="7">
    <source>
        <dbReference type="ARBA" id="ARBA00023136"/>
    </source>
</evidence>
<comment type="similarity">
    <text evidence="2 8">Belongs to the ABC-2 integral membrane protein family.</text>
</comment>
<keyword evidence="5 8" id="KW-0812">Transmembrane</keyword>
<evidence type="ECO:0000256" key="5">
    <source>
        <dbReference type="ARBA" id="ARBA00022692"/>
    </source>
</evidence>
<protein>
    <recommendedName>
        <fullName evidence="8">Transport permease protein</fullName>
    </recommendedName>
</protein>
<dbReference type="Gene3D" id="3.40.1710.10">
    <property type="entry name" value="abc type-2 transporter like domain"/>
    <property type="match status" value="1"/>
</dbReference>
<feature type="transmembrane region" description="Helical" evidence="8">
    <location>
        <begin position="193"/>
        <end position="216"/>
    </location>
</feature>
<feature type="transmembrane region" description="Helical" evidence="8">
    <location>
        <begin position="237"/>
        <end position="263"/>
    </location>
</feature>